<name>A0A0N4X746_HAEPC</name>
<dbReference type="WBParaSite" id="HPLM_0002018801-mRNA-1">
    <property type="protein sequence ID" value="HPLM_0002018801-mRNA-1"/>
    <property type="gene ID" value="HPLM_0002018801"/>
</dbReference>
<keyword evidence="2" id="KW-1185">Reference proteome</keyword>
<dbReference type="AlphaFoldDB" id="A0A0N4X746"/>
<reference evidence="3" key="1">
    <citation type="submission" date="2017-02" db="UniProtKB">
        <authorList>
            <consortium name="WormBaseParasite"/>
        </authorList>
    </citation>
    <scope>IDENTIFICATION</scope>
</reference>
<reference evidence="1 2" key="2">
    <citation type="submission" date="2018-11" db="EMBL/GenBank/DDBJ databases">
        <authorList>
            <consortium name="Pathogen Informatics"/>
        </authorList>
    </citation>
    <scope>NUCLEOTIDE SEQUENCE [LARGE SCALE GENOMIC DNA]</scope>
    <source>
        <strain evidence="1 2">MHpl1</strain>
    </source>
</reference>
<gene>
    <name evidence="1" type="ORF">HPLM_LOCUS20179</name>
</gene>
<protein>
    <submittedName>
        <fullName evidence="3">Transposase</fullName>
    </submittedName>
</protein>
<dbReference type="Proteomes" id="UP000268014">
    <property type="component" value="Unassembled WGS sequence"/>
</dbReference>
<organism evidence="3">
    <name type="scientific">Haemonchus placei</name>
    <name type="common">Barber's pole worm</name>
    <dbReference type="NCBI Taxonomy" id="6290"/>
    <lineage>
        <taxon>Eukaryota</taxon>
        <taxon>Metazoa</taxon>
        <taxon>Ecdysozoa</taxon>
        <taxon>Nematoda</taxon>
        <taxon>Chromadorea</taxon>
        <taxon>Rhabditida</taxon>
        <taxon>Rhabditina</taxon>
        <taxon>Rhabditomorpha</taxon>
        <taxon>Strongyloidea</taxon>
        <taxon>Trichostrongylidae</taxon>
        <taxon>Haemonchus</taxon>
    </lineage>
</organism>
<evidence type="ECO:0000313" key="1">
    <source>
        <dbReference type="EMBL" id="VDO81991.1"/>
    </source>
</evidence>
<accession>A0A0N4X746</accession>
<proteinExistence type="predicted"/>
<dbReference type="EMBL" id="UZAF01021932">
    <property type="protein sequence ID" value="VDO81991.1"/>
    <property type="molecule type" value="Genomic_DNA"/>
</dbReference>
<sequence>MGAGIDTGFREINESKLVCSGIVELTRLNDSRGAVRCCSCL</sequence>
<evidence type="ECO:0000313" key="3">
    <source>
        <dbReference type="WBParaSite" id="HPLM_0002018801-mRNA-1"/>
    </source>
</evidence>
<evidence type="ECO:0000313" key="2">
    <source>
        <dbReference type="Proteomes" id="UP000268014"/>
    </source>
</evidence>